<feature type="compositionally biased region" description="Basic and acidic residues" evidence="1">
    <location>
        <begin position="124"/>
        <end position="142"/>
    </location>
</feature>
<reference evidence="2" key="1">
    <citation type="journal article" date="2021" name="Proc. Natl. Acad. Sci. U.S.A.">
        <title>Three genomes in the algal genus Volvox reveal the fate of a haploid sex-determining region after a transition to homothallism.</title>
        <authorList>
            <person name="Yamamoto K."/>
            <person name="Hamaji T."/>
            <person name="Kawai-Toyooka H."/>
            <person name="Matsuzaki R."/>
            <person name="Takahashi F."/>
            <person name="Nishimura Y."/>
            <person name="Kawachi M."/>
            <person name="Noguchi H."/>
            <person name="Minakuchi Y."/>
            <person name="Umen J.G."/>
            <person name="Toyoda A."/>
            <person name="Nozaki H."/>
        </authorList>
    </citation>
    <scope>NUCLEOTIDE SEQUENCE</scope>
    <source>
        <strain evidence="2">NIES-3785</strain>
    </source>
</reference>
<gene>
    <name evidence="2" type="ORF">Vretimale_17362</name>
</gene>
<feature type="compositionally biased region" description="Polar residues" evidence="1">
    <location>
        <begin position="8"/>
        <end position="18"/>
    </location>
</feature>
<accession>A0A8J4LX42</accession>
<dbReference type="AlphaFoldDB" id="A0A8J4LX42"/>
<dbReference type="Proteomes" id="UP000722791">
    <property type="component" value="Unassembled WGS sequence"/>
</dbReference>
<evidence type="ECO:0000313" key="2">
    <source>
        <dbReference type="EMBL" id="GIM14403.1"/>
    </source>
</evidence>
<proteinExistence type="predicted"/>
<feature type="region of interest" description="Disordered" evidence="1">
    <location>
        <begin position="122"/>
        <end position="142"/>
    </location>
</feature>
<feature type="compositionally biased region" description="Low complexity" evidence="1">
    <location>
        <begin position="67"/>
        <end position="91"/>
    </location>
</feature>
<evidence type="ECO:0000256" key="1">
    <source>
        <dbReference type="SAM" id="MobiDB-lite"/>
    </source>
</evidence>
<organism evidence="2 3">
    <name type="scientific">Volvox reticuliferus</name>
    <dbReference type="NCBI Taxonomy" id="1737510"/>
    <lineage>
        <taxon>Eukaryota</taxon>
        <taxon>Viridiplantae</taxon>
        <taxon>Chlorophyta</taxon>
        <taxon>core chlorophytes</taxon>
        <taxon>Chlorophyceae</taxon>
        <taxon>CS clade</taxon>
        <taxon>Chlamydomonadales</taxon>
        <taxon>Volvocaceae</taxon>
        <taxon>Volvox</taxon>
    </lineage>
</organism>
<feature type="non-terminal residue" evidence="2">
    <location>
        <position position="1"/>
    </location>
</feature>
<feature type="region of interest" description="Disordered" evidence="1">
    <location>
        <begin position="64"/>
        <end position="100"/>
    </location>
</feature>
<evidence type="ECO:0000313" key="3">
    <source>
        <dbReference type="Proteomes" id="UP000722791"/>
    </source>
</evidence>
<feature type="region of interest" description="Disordered" evidence="1">
    <location>
        <begin position="495"/>
        <end position="535"/>
    </location>
</feature>
<sequence>MALGPEHQQPSLSQHQQMTGRGASAATATAAAVAAANDGGDDTTAPRRTTSSVISLLHTLVIHQEQQRQQQEQQQQQRSLSAGPGPAAGPAQGQGPGRGIVAPSVHRLAELAELVGAADAAMAGERHGRAPGGRDQERERERLPVRNAQDLLNDPRMAAVAAAMAAAGYSTDGGVGLNGTGKTTAPRSRGCGSGASAVGAAAAAGGGGVNGAAVAGGSAALHREVSHGSRDGGGGAPGAIDLAQLRLSDVRQLLSANAVQVQVQADSSQPPALLRTISGMGEAQAFLHSAAAARSATAAAGGPVPERSDMDIDVPLTATAAAAQGGGLPHKTAADSDRIHASLAAIERKLLLQEERLVYELKQVRLMQKLLQVQQMKQMVREAMRGKDREAAAAAAAMAAGVGGGPDGSIIGGASSPFPTAAALADGGEGSGLARLSSFPSQVLVAAARAMAAGGGAAGALVRDRDRSGVAELLRSTSEPAAAAAAAASLQAGLADHPNLNTPHYQSNPPAKQAAQSQSQRRGHPAAAEASADADNAAAATDEAWSLLGPDNGHLLSYIAALSGNKATPPAALAAIAAAAARREAAGAASTTAVGGPVGVSE</sequence>
<comment type="caution">
    <text evidence="2">The sequence shown here is derived from an EMBL/GenBank/DDBJ whole genome shotgun (WGS) entry which is preliminary data.</text>
</comment>
<protein>
    <submittedName>
        <fullName evidence="2">Uncharacterized protein</fullName>
    </submittedName>
</protein>
<feature type="compositionally biased region" description="Low complexity" evidence="1">
    <location>
        <begin position="19"/>
        <end position="38"/>
    </location>
</feature>
<feature type="region of interest" description="Disordered" evidence="1">
    <location>
        <begin position="1"/>
        <end position="51"/>
    </location>
</feature>
<dbReference type="EMBL" id="BNCQ01000056">
    <property type="protein sequence ID" value="GIM14403.1"/>
    <property type="molecule type" value="Genomic_DNA"/>
</dbReference>
<feature type="compositionally biased region" description="Low complexity" evidence="1">
    <location>
        <begin position="506"/>
        <end position="535"/>
    </location>
</feature>
<name>A0A8J4LX42_9CHLO</name>